<keyword evidence="3" id="KW-1185">Reference proteome</keyword>
<reference evidence="2 3" key="1">
    <citation type="submission" date="2020-03" db="EMBL/GenBank/DDBJ databases">
        <title>WGS of actinomycetes isolated from Thailand.</title>
        <authorList>
            <person name="Thawai C."/>
        </authorList>
    </citation>
    <scope>NUCLEOTIDE SEQUENCE [LARGE SCALE GENOMIC DNA]</scope>
    <source>
        <strain evidence="2 3">FMUSA5-5</strain>
    </source>
</reference>
<keyword evidence="1" id="KW-0812">Transmembrane</keyword>
<comment type="caution">
    <text evidence="2">The sequence shown here is derived from an EMBL/GenBank/DDBJ whole genome shotgun (WGS) entry which is preliminary data.</text>
</comment>
<protein>
    <recommendedName>
        <fullName evidence="4">PH domain-containing protein</fullName>
    </recommendedName>
</protein>
<evidence type="ECO:0000256" key="1">
    <source>
        <dbReference type="SAM" id="Phobius"/>
    </source>
</evidence>
<keyword evidence="1" id="KW-1133">Transmembrane helix</keyword>
<evidence type="ECO:0000313" key="2">
    <source>
        <dbReference type="EMBL" id="NJP91894.1"/>
    </source>
</evidence>
<evidence type="ECO:0000313" key="3">
    <source>
        <dbReference type="Proteomes" id="UP000696294"/>
    </source>
</evidence>
<feature type="transmembrane region" description="Helical" evidence="1">
    <location>
        <begin position="41"/>
        <end position="64"/>
    </location>
</feature>
<feature type="transmembrane region" description="Helical" evidence="1">
    <location>
        <begin position="12"/>
        <end position="35"/>
    </location>
</feature>
<proteinExistence type="predicted"/>
<dbReference type="Proteomes" id="UP000696294">
    <property type="component" value="Unassembled WGS sequence"/>
</dbReference>
<evidence type="ECO:0008006" key="4">
    <source>
        <dbReference type="Google" id="ProtNLM"/>
    </source>
</evidence>
<keyword evidence="1" id="KW-0472">Membrane</keyword>
<gene>
    <name evidence="2" type="ORF">HCN51_20930</name>
</gene>
<sequence>MWRVGRAGRVAAALGSVAFAGLLAWIAVMMTNVIARGGSAALVGVLVLTVLTLLLGAAAVRCWLLGVRPAITLTHDQVIVRNPFSAHHLRLTDIATISATPGGIRFLRTDGTTTVAWAVQRSTLARLLGRRTRADLVVEQLRQALPAGRYFHR</sequence>
<accession>A0ABX1B828</accession>
<dbReference type="EMBL" id="JAATEP010000014">
    <property type="protein sequence ID" value="NJP91894.1"/>
    <property type="molecule type" value="Genomic_DNA"/>
</dbReference>
<name>A0ABX1B828_9ACTN</name>
<dbReference type="RefSeq" id="WP_168011212.1">
    <property type="nucleotide sequence ID" value="NZ_JAATEP010000014.1"/>
</dbReference>
<organism evidence="2 3">
    <name type="scientific">Nonomuraea composti</name>
    <dbReference type="NCBI Taxonomy" id="2720023"/>
    <lineage>
        <taxon>Bacteria</taxon>
        <taxon>Bacillati</taxon>
        <taxon>Actinomycetota</taxon>
        <taxon>Actinomycetes</taxon>
        <taxon>Streptosporangiales</taxon>
        <taxon>Streptosporangiaceae</taxon>
        <taxon>Nonomuraea</taxon>
    </lineage>
</organism>